<dbReference type="InterPro" id="IPR009057">
    <property type="entry name" value="Homeodomain-like_sf"/>
</dbReference>
<dbReference type="Gene3D" id="1.10.10.60">
    <property type="entry name" value="Homeodomain-like"/>
    <property type="match status" value="1"/>
</dbReference>
<comment type="caution">
    <text evidence="2">The sequence shown here is derived from an EMBL/GenBank/DDBJ whole genome shotgun (WGS) entry which is preliminary data.</text>
</comment>
<dbReference type="GO" id="GO:0043565">
    <property type="term" value="F:sequence-specific DNA binding"/>
    <property type="evidence" value="ECO:0007669"/>
    <property type="project" value="InterPro"/>
</dbReference>
<name>E6QPM2_9ZZZZ</name>
<dbReference type="PRINTS" id="PR01590">
    <property type="entry name" value="HTHFIS"/>
</dbReference>
<dbReference type="EMBL" id="CABR01000007">
    <property type="protein sequence ID" value="CBI09193.1"/>
    <property type="molecule type" value="Genomic_DNA"/>
</dbReference>
<evidence type="ECO:0000259" key="1">
    <source>
        <dbReference type="Pfam" id="PF02954"/>
    </source>
</evidence>
<gene>
    <name evidence="2" type="ORF">CARN7_2851</name>
</gene>
<feature type="domain" description="DNA binding HTH" evidence="1">
    <location>
        <begin position="48"/>
        <end position="83"/>
    </location>
</feature>
<dbReference type="AlphaFoldDB" id="E6QPM2"/>
<dbReference type="Pfam" id="PF02954">
    <property type="entry name" value="HTH_8"/>
    <property type="match status" value="1"/>
</dbReference>
<accession>E6QPM2</accession>
<dbReference type="SUPFAM" id="SSF46689">
    <property type="entry name" value="Homeodomain-like"/>
    <property type="match status" value="1"/>
</dbReference>
<keyword evidence="2" id="KW-0238">DNA-binding</keyword>
<protein>
    <submittedName>
        <fullName evidence="2">Sigma-54 dependent DNA-binding response regulator</fullName>
    </submittedName>
</protein>
<sequence length="86" mass="9847">MNADGPIILLPHLPPEIQLVFQPPLVARSPEPMLVRQYYRPSRQTENEMEIIARVLAETGGNKAEAARRLGMSRTSLWKKLKRNRV</sequence>
<reference evidence="2" key="1">
    <citation type="submission" date="2009-10" db="EMBL/GenBank/DDBJ databases">
        <title>Diversity of trophic interactions inside an arsenic-rich microbial ecosystem.</title>
        <authorList>
            <person name="Bertin P.N."/>
            <person name="Heinrich-Salmeron A."/>
            <person name="Pelletier E."/>
            <person name="Goulhen-Chollet F."/>
            <person name="Arsene-Ploetze F."/>
            <person name="Gallien S."/>
            <person name="Calteau A."/>
            <person name="Vallenet D."/>
            <person name="Casiot C."/>
            <person name="Chane-Woon-Ming B."/>
            <person name="Giloteaux L."/>
            <person name="Barakat M."/>
            <person name="Bonnefoy V."/>
            <person name="Bruneel O."/>
            <person name="Chandler M."/>
            <person name="Cleiss J."/>
            <person name="Duran R."/>
            <person name="Elbaz-Poulichet F."/>
            <person name="Fonknechten N."/>
            <person name="Lauga B."/>
            <person name="Mornico D."/>
            <person name="Ortet P."/>
            <person name="Schaeffer C."/>
            <person name="Siguier P."/>
            <person name="Alexander Thil Smith A."/>
            <person name="Van Dorsselaer A."/>
            <person name="Weissenbach J."/>
            <person name="Medigue C."/>
            <person name="Le Paslier D."/>
        </authorList>
    </citation>
    <scope>NUCLEOTIDE SEQUENCE</scope>
</reference>
<organism evidence="2">
    <name type="scientific">mine drainage metagenome</name>
    <dbReference type="NCBI Taxonomy" id="410659"/>
    <lineage>
        <taxon>unclassified sequences</taxon>
        <taxon>metagenomes</taxon>
        <taxon>ecological metagenomes</taxon>
    </lineage>
</organism>
<proteinExistence type="predicted"/>
<dbReference type="InterPro" id="IPR002197">
    <property type="entry name" value="HTH_Fis"/>
</dbReference>
<evidence type="ECO:0000313" key="2">
    <source>
        <dbReference type="EMBL" id="CBI09193.1"/>
    </source>
</evidence>